<dbReference type="Proteomes" id="UP000297832">
    <property type="component" value="Unassembled WGS sequence"/>
</dbReference>
<feature type="chain" id="PRO_5043207204" description="Lipoprotein" evidence="1">
    <location>
        <begin position="21"/>
        <end position="158"/>
    </location>
</feature>
<proteinExistence type="predicted"/>
<reference evidence="2 4" key="2">
    <citation type="journal article" date="2019" name="PLoS Negl. Trop. Dis.">
        <title>Revisiting the worldwide diversity of Leptospira species in the environment.</title>
        <authorList>
            <person name="Vincent A.T."/>
            <person name="Schiettekatte O."/>
            <person name="Bourhy P."/>
            <person name="Veyrier F.J."/>
            <person name="Picardeau M."/>
        </authorList>
    </citation>
    <scope>NUCLEOTIDE SEQUENCE [LARGE SCALE GENOMIC DNA]</scope>
    <source>
        <strain evidence="2 4">201702405</strain>
        <strain evidence="3">201702406</strain>
    </source>
</reference>
<evidence type="ECO:0000313" key="4">
    <source>
        <dbReference type="Proteomes" id="UP000297832"/>
    </source>
</evidence>
<evidence type="ECO:0008006" key="6">
    <source>
        <dbReference type="Google" id="ProtNLM"/>
    </source>
</evidence>
<dbReference type="EMBL" id="RQGV01000005">
    <property type="protein sequence ID" value="TGM15455.1"/>
    <property type="molecule type" value="Genomic_DNA"/>
</dbReference>
<accession>A0A5F2C0J6</accession>
<evidence type="ECO:0000313" key="3">
    <source>
        <dbReference type="EMBL" id="TGM18596.1"/>
    </source>
</evidence>
<evidence type="ECO:0000313" key="2">
    <source>
        <dbReference type="EMBL" id="TGM15455.1"/>
    </source>
</evidence>
<dbReference type="AlphaFoldDB" id="A0A5F2C0J6"/>
<keyword evidence="1" id="KW-0732">Signal</keyword>
<evidence type="ECO:0000256" key="1">
    <source>
        <dbReference type="SAM" id="SignalP"/>
    </source>
</evidence>
<evidence type="ECO:0000313" key="5">
    <source>
        <dbReference type="Proteomes" id="UP000298057"/>
    </source>
</evidence>
<gene>
    <name evidence="2" type="ORF">EHQ81_03400</name>
    <name evidence="3" type="ORF">EHQ82_16310</name>
</gene>
<dbReference type="RefSeq" id="WP_135628371.1">
    <property type="nucleotide sequence ID" value="NZ_RQGU01000113.1"/>
</dbReference>
<keyword evidence="5" id="KW-1185">Reference proteome</keyword>
<protein>
    <recommendedName>
        <fullName evidence="6">Lipoprotein</fullName>
    </recommendedName>
</protein>
<dbReference type="EMBL" id="RQGU01000113">
    <property type="protein sequence ID" value="TGM18596.1"/>
    <property type="molecule type" value="Genomic_DNA"/>
</dbReference>
<organism evidence="2 4">
    <name type="scientific">Leptospira selangorensis</name>
    <dbReference type="NCBI Taxonomy" id="2484982"/>
    <lineage>
        <taxon>Bacteria</taxon>
        <taxon>Pseudomonadati</taxon>
        <taxon>Spirochaetota</taxon>
        <taxon>Spirochaetia</taxon>
        <taxon>Leptospirales</taxon>
        <taxon>Leptospiraceae</taxon>
        <taxon>Leptospira</taxon>
    </lineage>
</organism>
<reference evidence="3" key="1">
    <citation type="submission" date="2018-10" db="EMBL/GenBank/DDBJ databases">
        <authorList>
            <person name="Vincent A.T."/>
            <person name="Schiettekatte O."/>
            <person name="Bourhy P."/>
            <person name="Veyrier F.J."/>
            <person name="Picardeau M."/>
        </authorList>
    </citation>
    <scope>NUCLEOTIDE SEQUENCE</scope>
    <source>
        <strain evidence="3">201702406</strain>
    </source>
</reference>
<dbReference type="Proteomes" id="UP000298057">
    <property type="component" value="Unassembled WGS sequence"/>
</dbReference>
<dbReference type="NCBIfam" id="NF047554">
    <property type="entry name" value="LIC_10463_fam"/>
    <property type="match status" value="1"/>
</dbReference>
<feature type="signal peptide" evidence="1">
    <location>
        <begin position="1"/>
        <end position="20"/>
    </location>
</feature>
<name>A0A5F2C0J6_9LEPT</name>
<comment type="caution">
    <text evidence="2">The sequence shown here is derived from an EMBL/GenBank/DDBJ whole genome shotgun (WGS) entry which is preliminary data.</text>
</comment>
<sequence>MKKYLIFLIYLLLLGQAACSNTGRSEPLRFERIQKDGSSVFQAQVDSSLVSGSWEYKFRLKQAERVNLVLDVYSAKEGLSIKLVRNRFIFPKIYHCPRSSEKEKFCKLEISNPEEGEYTLVLDITGKEDSGPVAYRIFAAVHGPGFASVAWEEEIVRR</sequence>